<evidence type="ECO:0000256" key="4">
    <source>
        <dbReference type="ARBA" id="ARBA00022692"/>
    </source>
</evidence>
<dbReference type="Pfam" id="PF03349">
    <property type="entry name" value="Toluene_X"/>
    <property type="match status" value="1"/>
</dbReference>
<keyword evidence="5" id="KW-0732">Signal</keyword>
<evidence type="ECO:0000256" key="7">
    <source>
        <dbReference type="ARBA" id="ARBA00023237"/>
    </source>
</evidence>
<dbReference type="GO" id="GO:0009279">
    <property type="term" value="C:cell outer membrane"/>
    <property type="evidence" value="ECO:0007669"/>
    <property type="project" value="UniProtKB-SubCell"/>
</dbReference>
<evidence type="ECO:0000256" key="8">
    <source>
        <dbReference type="SAM" id="Phobius"/>
    </source>
</evidence>
<evidence type="ECO:0000256" key="6">
    <source>
        <dbReference type="ARBA" id="ARBA00023136"/>
    </source>
</evidence>
<sequence length="572" mass="63362">MGVKAAVKANGLIMAIVWMLITAAPYAYAAFHEQLAIDTVAISLANTVTARPPGHASIHYNPAGLSQLPDGKYFSNGLTVPVIEKTSSFSQDPDFEGFLGGFKDDPVDGKSGTSSSGRMYLPFYNDTIDFLFAPTLGLSYRKPGSKWTFAVGQYAPFAVGLVHGDEGDPSVYGGKSVYQQHLVYIAPAVSFQMTPTFSVGLTVGLGQTAMGAEVDMRAPNDMVALTKVLGDATAGLEIPILSELTLPPPWFGGGIGPYSQVASLDMSLRDDFSPNYNVGLLWEPWEWLAFGVCYQSEIKTQLTGNYRIDYSEDWQRMVNWFGSSPLLVITSGVFDLPMTPVSHQAGTVTSQITFPQRAQFGIKIKPFSRLSLMADLHWADWSVLKEDKFIFDQDIQLLRLVKMLGYTGGNDTMVLTRNFKDTWHWSVGLEYDILDWLTFRCGYEKRETSVQPELFDLMYALPDLENFGTGFGIKLKNGMTIDIAAGYVINESYAVPNNTSTNMNSTVFTNPVYNPYAGLDYEQKTVTYMGSFKLSMPTHVMAEMLHHQLETIKHIFSYLNPFSKRDGDSSHE</sequence>
<dbReference type="AlphaFoldDB" id="A0A5K7YV60"/>
<keyword evidence="4 8" id="KW-0812">Transmembrane</keyword>
<evidence type="ECO:0000256" key="5">
    <source>
        <dbReference type="ARBA" id="ARBA00022729"/>
    </source>
</evidence>
<accession>A0A5K7YV60</accession>
<evidence type="ECO:0000256" key="1">
    <source>
        <dbReference type="ARBA" id="ARBA00004571"/>
    </source>
</evidence>
<evidence type="ECO:0000256" key="2">
    <source>
        <dbReference type="ARBA" id="ARBA00008163"/>
    </source>
</evidence>
<comment type="subcellular location">
    <subcellularLocation>
        <location evidence="1">Cell outer membrane</location>
        <topology evidence="1">Multi-pass membrane protein</topology>
    </subcellularLocation>
</comment>
<keyword evidence="6 8" id="KW-0472">Membrane</keyword>
<evidence type="ECO:0008006" key="11">
    <source>
        <dbReference type="Google" id="ProtNLM"/>
    </source>
</evidence>
<dbReference type="EMBL" id="AP021875">
    <property type="protein sequence ID" value="BBO73662.1"/>
    <property type="molecule type" value="Genomic_DNA"/>
</dbReference>
<dbReference type="Gene3D" id="2.40.160.60">
    <property type="entry name" value="Outer membrane protein transport protein (OMPP1/FadL/TodX)"/>
    <property type="match status" value="1"/>
</dbReference>
<reference evidence="9 10" key="1">
    <citation type="submission" date="2019-11" db="EMBL/GenBank/DDBJ databases">
        <title>Comparative genomics of hydrocarbon-degrading Desulfosarcina strains.</title>
        <authorList>
            <person name="Watanabe M."/>
            <person name="Kojima H."/>
            <person name="Fukui M."/>
        </authorList>
    </citation>
    <scope>NUCLEOTIDE SEQUENCE [LARGE SCALE GENOMIC DNA]</scope>
    <source>
        <strain evidence="9 10">PP31</strain>
    </source>
</reference>
<dbReference type="SUPFAM" id="SSF56935">
    <property type="entry name" value="Porins"/>
    <property type="match status" value="1"/>
</dbReference>
<dbReference type="PANTHER" id="PTHR35093:SF8">
    <property type="entry name" value="OUTER MEMBRANE PROTEIN NMB0088-RELATED"/>
    <property type="match status" value="1"/>
</dbReference>
<dbReference type="InterPro" id="IPR005017">
    <property type="entry name" value="OMPP1/FadL/TodX"/>
</dbReference>
<evidence type="ECO:0000256" key="3">
    <source>
        <dbReference type="ARBA" id="ARBA00022452"/>
    </source>
</evidence>
<keyword evidence="3" id="KW-1134">Transmembrane beta strand</keyword>
<protein>
    <recommendedName>
        <fullName evidence="11">Aromatic hydrocarbon degradation protein</fullName>
    </recommendedName>
</protein>
<keyword evidence="7" id="KW-0998">Cell outer membrane</keyword>
<dbReference type="PANTHER" id="PTHR35093">
    <property type="entry name" value="OUTER MEMBRANE PROTEIN NMB0088-RELATED"/>
    <property type="match status" value="1"/>
</dbReference>
<dbReference type="RefSeq" id="WP_155302752.1">
    <property type="nucleotide sequence ID" value="NZ_AP021875.1"/>
</dbReference>
<organism evidence="9 10">
    <name type="scientific">Desulfosarcina widdelii</name>
    <dbReference type="NCBI Taxonomy" id="947919"/>
    <lineage>
        <taxon>Bacteria</taxon>
        <taxon>Pseudomonadati</taxon>
        <taxon>Thermodesulfobacteriota</taxon>
        <taxon>Desulfobacteria</taxon>
        <taxon>Desulfobacterales</taxon>
        <taxon>Desulfosarcinaceae</taxon>
        <taxon>Desulfosarcina</taxon>
    </lineage>
</organism>
<dbReference type="KEGG" id="dwd:DSCW_10790"/>
<evidence type="ECO:0000313" key="9">
    <source>
        <dbReference type="EMBL" id="BBO73662.1"/>
    </source>
</evidence>
<gene>
    <name evidence="9" type="ORF">DSCW_10790</name>
</gene>
<keyword evidence="10" id="KW-1185">Reference proteome</keyword>
<feature type="transmembrane region" description="Helical" evidence="8">
    <location>
        <begin position="12"/>
        <end position="31"/>
    </location>
</feature>
<name>A0A5K7YV60_9BACT</name>
<proteinExistence type="inferred from homology"/>
<dbReference type="Proteomes" id="UP000427769">
    <property type="component" value="Chromosome"/>
</dbReference>
<dbReference type="GO" id="GO:0015483">
    <property type="term" value="F:long-chain fatty acid transporting porin activity"/>
    <property type="evidence" value="ECO:0007669"/>
    <property type="project" value="TreeGrafter"/>
</dbReference>
<keyword evidence="8" id="KW-1133">Transmembrane helix</keyword>
<comment type="similarity">
    <text evidence="2">Belongs to the OmpP1/FadL family.</text>
</comment>
<dbReference type="OrthoDB" id="9922at2"/>
<evidence type="ECO:0000313" key="10">
    <source>
        <dbReference type="Proteomes" id="UP000427769"/>
    </source>
</evidence>